<evidence type="ECO:0000256" key="5">
    <source>
        <dbReference type="ARBA" id="ARBA00022490"/>
    </source>
</evidence>
<dbReference type="RefSeq" id="WP_071388385.1">
    <property type="nucleotide sequence ID" value="NZ_MLQS01000001.1"/>
</dbReference>
<organism evidence="16 17">
    <name type="scientific">Anaerobacillus alkalidiazotrophicus</name>
    <dbReference type="NCBI Taxonomy" id="472963"/>
    <lineage>
        <taxon>Bacteria</taxon>
        <taxon>Bacillati</taxon>
        <taxon>Bacillota</taxon>
        <taxon>Bacilli</taxon>
        <taxon>Bacillales</taxon>
        <taxon>Bacillaceae</taxon>
        <taxon>Anaerobacillus</taxon>
    </lineage>
</organism>
<dbReference type="AlphaFoldDB" id="A0A1S2MBG3"/>
<feature type="binding site" evidence="14">
    <location>
        <position position="149"/>
    </location>
    <ligand>
        <name>L-threonine</name>
        <dbReference type="ChEBI" id="CHEBI:57926"/>
    </ligand>
</feature>
<comment type="similarity">
    <text evidence="2 13">Belongs to the SUA5 family.</text>
</comment>
<dbReference type="SUPFAM" id="SSF55821">
    <property type="entry name" value="YrdC/RibB"/>
    <property type="match status" value="1"/>
</dbReference>
<feature type="binding site" evidence="14">
    <location>
        <position position="43"/>
    </location>
    <ligand>
        <name>L-threonine</name>
        <dbReference type="ChEBI" id="CHEBI:57926"/>
    </ligand>
</feature>
<dbReference type="PIRSF" id="PIRSF004930">
    <property type="entry name" value="Tln_factor_SUA5"/>
    <property type="match status" value="1"/>
</dbReference>
<dbReference type="PANTHER" id="PTHR17490">
    <property type="entry name" value="SUA5"/>
    <property type="match status" value="1"/>
</dbReference>
<evidence type="ECO:0000256" key="4">
    <source>
        <dbReference type="ARBA" id="ARBA00015492"/>
    </source>
</evidence>
<evidence type="ECO:0000256" key="13">
    <source>
        <dbReference type="PIRNR" id="PIRNR004930"/>
    </source>
</evidence>
<dbReference type="Proteomes" id="UP000180057">
    <property type="component" value="Unassembled WGS sequence"/>
</dbReference>
<proteinExistence type="inferred from homology"/>
<feature type="binding site" evidence="14">
    <location>
        <position position="125"/>
    </location>
    <ligand>
        <name>ATP</name>
        <dbReference type="ChEBI" id="CHEBI:30616"/>
    </ligand>
</feature>
<feature type="binding site" evidence="14">
    <location>
        <position position="129"/>
    </location>
    <ligand>
        <name>L-threonine</name>
        <dbReference type="ChEBI" id="CHEBI:57926"/>
    </ligand>
</feature>
<feature type="binding site" evidence="14">
    <location>
        <position position="66"/>
    </location>
    <ligand>
        <name>ATP</name>
        <dbReference type="ChEBI" id="CHEBI:30616"/>
    </ligand>
</feature>
<keyword evidence="6 13" id="KW-0808">Transferase</keyword>
<comment type="caution">
    <text evidence="16">The sequence shown here is derived from an EMBL/GenBank/DDBJ whole genome shotgun (WGS) entry which is preliminary data.</text>
</comment>
<dbReference type="InterPro" id="IPR017945">
    <property type="entry name" value="DHBP_synth_RibB-like_a/b_dom"/>
</dbReference>
<evidence type="ECO:0000313" key="17">
    <source>
        <dbReference type="Proteomes" id="UP000180057"/>
    </source>
</evidence>
<dbReference type="OrthoDB" id="9814580at2"/>
<evidence type="ECO:0000256" key="6">
    <source>
        <dbReference type="ARBA" id="ARBA00022679"/>
    </source>
</evidence>
<comment type="catalytic activity">
    <reaction evidence="12 13">
        <text>L-threonine + hydrogencarbonate + ATP = L-threonylcarbamoyladenylate + diphosphate + H2O</text>
        <dbReference type="Rhea" id="RHEA:36407"/>
        <dbReference type="ChEBI" id="CHEBI:15377"/>
        <dbReference type="ChEBI" id="CHEBI:17544"/>
        <dbReference type="ChEBI" id="CHEBI:30616"/>
        <dbReference type="ChEBI" id="CHEBI:33019"/>
        <dbReference type="ChEBI" id="CHEBI:57926"/>
        <dbReference type="ChEBI" id="CHEBI:73682"/>
        <dbReference type="EC" id="2.7.7.87"/>
    </reaction>
</comment>
<dbReference type="Gene3D" id="3.40.50.11030">
    <property type="entry name" value="Threonylcarbamoyl-AMP synthase, C-terminal domain"/>
    <property type="match status" value="1"/>
</dbReference>
<dbReference type="InterPro" id="IPR010923">
    <property type="entry name" value="T(6)A37_SUA5"/>
</dbReference>
<feature type="binding site" evidence="14">
    <location>
        <position position="70"/>
    </location>
    <ligand>
        <name>ATP</name>
        <dbReference type="ChEBI" id="CHEBI:30616"/>
    </ligand>
</feature>
<keyword evidence="7 13" id="KW-0819">tRNA processing</keyword>
<protein>
    <recommendedName>
        <fullName evidence="4 13">Threonylcarbamoyl-AMP synthase</fullName>
        <shortName evidence="13">TC-AMP synthase</shortName>
        <ecNumber evidence="3 13">2.7.7.87</ecNumber>
    </recommendedName>
    <alternativeName>
        <fullName evidence="11 13">L-threonylcarbamoyladenylate synthase</fullName>
    </alternativeName>
</protein>
<feature type="domain" description="YrdC-like" evidence="15">
    <location>
        <begin position="21"/>
        <end position="207"/>
    </location>
</feature>
<keyword evidence="10 13" id="KW-0067">ATP-binding</keyword>
<evidence type="ECO:0000256" key="7">
    <source>
        <dbReference type="ARBA" id="ARBA00022694"/>
    </source>
</evidence>
<dbReference type="Gene3D" id="3.90.870.10">
    <property type="entry name" value="DHBP synthase"/>
    <property type="match status" value="1"/>
</dbReference>
<evidence type="ECO:0000313" key="16">
    <source>
        <dbReference type="EMBL" id="OIJ21803.1"/>
    </source>
</evidence>
<keyword evidence="17" id="KW-1185">Reference proteome</keyword>
<dbReference type="InterPro" id="IPR005145">
    <property type="entry name" value="Sua5_C"/>
</dbReference>
<dbReference type="GO" id="GO:0061710">
    <property type="term" value="F:L-threonylcarbamoyladenylate synthase"/>
    <property type="evidence" value="ECO:0007669"/>
    <property type="project" value="UniProtKB-EC"/>
</dbReference>
<dbReference type="GO" id="GO:0008033">
    <property type="term" value="P:tRNA processing"/>
    <property type="evidence" value="ECO:0007669"/>
    <property type="project" value="UniProtKB-KW"/>
</dbReference>
<gene>
    <name evidence="16" type="ORF">BKP45_03650</name>
</gene>
<name>A0A1S2MBG3_9BACI</name>
<dbReference type="Pfam" id="PF01300">
    <property type="entry name" value="Sua5_yciO_yrdC"/>
    <property type="match status" value="1"/>
</dbReference>
<dbReference type="GO" id="GO:0000049">
    <property type="term" value="F:tRNA binding"/>
    <property type="evidence" value="ECO:0007669"/>
    <property type="project" value="TreeGrafter"/>
</dbReference>
<feature type="binding site" evidence="14">
    <location>
        <position position="242"/>
    </location>
    <ligand>
        <name>ATP</name>
        <dbReference type="ChEBI" id="CHEBI:30616"/>
    </ligand>
</feature>
<dbReference type="PROSITE" id="PS51163">
    <property type="entry name" value="YRDC"/>
    <property type="match status" value="1"/>
</dbReference>
<sequence length="350" mass="37801">MDVVKTKLWIVDEKMDIHNTCPQIKEAAMWITDNEVVAFPTETVYGLGANAYSDAAVEKIFKAKGRPSDNPLIIHISNKEQLQKLVKRVPPIAEELMEVFWPGPLTLVLEKGEGIAERVTAGLSTVAVRMPDHPVALSLLTEANTPVAAPSANVSGKPSPTTAAHVFEDLAGKIAGIVDGGATGVGVESTVLDLTTDIPMILRPGGVTREQIEEVIGSVAVDPALEENGQAPKSPGLKYKHYAPQAKLVLVDGNDEFIQTLVTKAKEEQKKVGVLTTNENAEKFHADVVLPCGTKDDLHTVAQHLYEVLRKFDQYDLDIIYSEIFPEKGVGKAIMNRLTKAAGGDILKSN</sequence>
<dbReference type="InterPro" id="IPR050156">
    <property type="entry name" value="TC-AMP_synthase_SUA5"/>
</dbReference>
<keyword evidence="9 13" id="KW-0547">Nucleotide-binding</keyword>
<dbReference type="Pfam" id="PF03481">
    <property type="entry name" value="Sua5_C"/>
    <property type="match status" value="1"/>
</dbReference>
<keyword evidence="8 13" id="KW-0548">Nucleotidyltransferase</keyword>
<dbReference type="PANTHER" id="PTHR17490:SF16">
    <property type="entry name" value="THREONYLCARBAMOYL-AMP SYNTHASE"/>
    <property type="match status" value="1"/>
</dbReference>
<dbReference type="GO" id="GO:0005524">
    <property type="term" value="F:ATP binding"/>
    <property type="evidence" value="ECO:0007669"/>
    <property type="project" value="UniProtKB-UniRule"/>
</dbReference>
<feature type="binding site" evidence="14">
    <location>
        <position position="75"/>
    </location>
    <ligand>
        <name>L-threonine</name>
        <dbReference type="ChEBI" id="CHEBI:57926"/>
    </ligand>
</feature>
<dbReference type="FunFam" id="3.90.870.10:FF:000008">
    <property type="entry name" value="Threonylcarbamoyl-AMP synthase"/>
    <property type="match status" value="1"/>
</dbReference>
<evidence type="ECO:0000256" key="8">
    <source>
        <dbReference type="ARBA" id="ARBA00022695"/>
    </source>
</evidence>
<comment type="subcellular location">
    <subcellularLocation>
        <location evidence="1 13">Cytoplasm</location>
    </subcellularLocation>
</comment>
<feature type="binding site" evidence="14">
    <location>
        <position position="151"/>
    </location>
    <ligand>
        <name>ATP</name>
        <dbReference type="ChEBI" id="CHEBI:30616"/>
    </ligand>
</feature>
<evidence type="ECO:0000256" key="12">
    <source>
        <dbReference type="ARBA" id="ARBA00048366"/>
    </source>
</evidence>
<feature type="binding site" evidence="14">
    <location>
        <position position="159"/>
    </location>
    <ligand>
        <name>ATP</name>
        <dbReference type="ChEBI" id="CHEBI:30616"/>
    </ligand>
</feature>
<evidence type="ECO:0000256" key="3">
    <source>
        <dbReference type="ARBA" id="ARBA00012584"/>
    </source>
</evidence>
<reference evidence="16 17" key="1">
    <citation type="submission" date="2016-10" db="EMBL/GenBank/DDBJ databases">
        <title>Draft genome sequences of four alkaliphilic bacteria belonging to the Anaerobacillus genus.</title>
        <authorList>
            <person name="Bassil N.M."/>
            <person name="Lloyd J.R."/>
        </authorList>
    </citation>
    <scope>NUCLEOTIDE SEQUENCE [LARGE SCALE GENOMIC DNA]</scope>
    <source>
        <strain evidence="16 17">DSM 22531</strain>
    </source>
</reference>
<accession>A0A1S2MBG3</accession>
<evidence type="ECO:0000256" key="14">
    <source>
        <dbReference type="PIRSR" id="PIRSR004930-1"/>
    </source>
</evidence>
<dbReference type="FunFam" id="3.40.50.11030:FF:000001">
    <property type="entry name" value="Threonylcarbamoyl-AMP synthase"/>
    <property type="match status" value="1"/>
</dbReference>
<keyword evidence="5 13" id="KW-0963">Cytoplasm</keyword>
<evidence type="ECO:0000259" key="15">
    <source>
        <dbReference type="PROSITE" id="PS51163"/>
    </source>
</evidence>
<dbReference type="GO" id="GO:0006450">
    <property type="term" value="P:regulation of translational fidelity"/>
    <property type="evidence" value="ECO:0007669"/>
    <property type="project" value="TreeGrafter"/>
</dbReference>
<feature type="binding site" evidence="14">
    <location>
        <position position="189"/>
    </location>
    <ligand>
        <name>L-threonine</name>
        <dbReference type="ChEBI" id="CHEBI:57926"/>
    </ligand>
</feature>
<dbReference type="STRING" id="472963.BKP45_03650"/>
<dbReference type="GO" id="GO:0003725">
    <property type="term" value="F:double-stranded RNA binding"/>
    <property type="evidence" value="ECO:0007669"/>
    <property type="project" value="UniProtKB-UniRule"/>
</dbReference>
<evidence type="ECO:0000256" key="1">
    <source>
        <dbReference type="ARBA" id="ARBA00004496"/>
    </source>
</evidence>
<evidence type="ECO:0000256" key="11">
    <source>
        <dbReference type="ARBA" id="ARBA00029774"/>
    </source>
</evidence>
<comment type="function">
    <text evidence="13">Required for the formation of a threonylcarbamoyl group on adenosine at position 37 (t(6)A37) in tRNAs that read codons beginning with adenine.</text>
</comment>
<evidence type="ECO:0000256" key="2">
    <source>
        <dbReference type="ARBA" id="ARBA00007663"/>
    </source>
</evidence>
<dbReference type="InterPro" id="IPR006070">
    <property type="entry name" value="Sua5-like_dom"/>
</dbReference>
<dbReference type="GO" id="GO:0005737">
    <property type="term" value="C:cytoplasm"/>
    <property type="evidence" value="ECO:0007669"/>
    <property type="project" value="UniProtKB-SubCell"/>
</dbReference>
<feature type="binding site" evidence="14">
    <location>
        <position position="203"/>
    </location>
    <ligand>
        <name>ATP</name>
        <dbReference type="ChEBI" id="CHEBI:30616"/>
    </ligand>
</feature>
<dbReference type="InterPro" id="IPR038385">
    <property type="entry name" value="Sua5/YwlC_C"/>
</dbReference>
<evidence type="ECO:0000256" key="10">
    <source>
        <dbReference type="ARBA" id="ARBA00022840"/>
    </source>
</evidence>
<dbReference type="EMBL" id="MLQS01000001">
    <property type="protein sequence ID" value="OIJ21803.1"/>
    <property type="molecule type" value="Genomic_DNA"/>
</dbReference>
<evidence type="ECO:0000256" key="9">
    <source>
        <dbReference type="ARBA" id="ARBA00022741"/>
    </source>
</evidence>
<dbReference type="NCBIfam" id="TIGR00057">
    <property type="entry name" value="L-threonylcarbamoyladenylate synthase"/>
    <property type="match status" value="1"/>
</dbReference>
<dbReference type="EC" id="2.7.7.87" evidence="3 13"/>